<dbReference type="InterPro" id="IPR036770">
    <property type="entry name" value="Ankyrin_rpt-contain_sf"/>
</dbReference>
<dbReference type="Pfam" id="PF12796">
    <property type="entry name" value="Ank_2"/>
    <property type="match status" value="2"/>
</dbReference>
<feature type="signal peptide" evidence="2">
    <location>
        <begin position="1"/>
        <end position="16"/>
    </location>
</feature>
<evidence type="ECO:0000313" key="4">
    <source>
        <dbReference type="Proteomes" id="UP001341281"/>
    </source>
</evidence>
<feature type="repeat" description="ANK" evidence="1">
    <location>
        <begin position="57"/>
        <end position="89"/>
    </location>
</feature>
<name>A0AAQ3X966_PASNO</name>
<feature type="repeat" description="ANK" evidence="1">
    <location>
        <begin position="23"/>
        <end position="45"/>
    </location>
</feature>
<protein>
    <submittedName>
        <fullName evidence="3">Uncharacterized protein</fullName>
    </submittedName>
</protein>
<dbReference type="PROSITE" id="PS50297">
    <property type="entry name" value="ANK_REP_REGION"/>
    <property type="match status" value="5"/>
</dbReference>
<feature type="repeat" description="ANK" evidence="1">
    <location>
        <begin position="213"/>
        <end position="245"/>
    </location>
</feature>
<dbReference type="InterPro" id="IPR051616">
    <property type="entry name" value="Cul2-RING_E3_ligase_SR"/>
</dbReference>
<keyword evidence="1" id="KW-0040">ANK repeat</keyword>
<dbReference type="PROSITE" id="PS50088">
    <property type="entry name" value="ANK_REPEAT"/>
    <property type="match status" value="5"/>
</dbReference>
<dbReference type="PANTHER" id="PTHR46224:SF57">
    <property type="entry name" value="ANKYRIN-LIKE PROTEIN"/>
    <property type="match status" value="1"/>
</dbReference>
<dbReference type="AlphaFoldDB" id="A0AAQ3X966"/>
<feature type="chain" id="PRO_5042922471" evidence="2">
    <location>
        <begin position="17"/>
        <end position="331"/>
    </location>
</feature>
<evidence type="ECO:0000256" key="2">
    <source>
        <dbReference type="SAM" id="SignalP"/>
    </source>
</evidence>
<proteinExistence type="predicted"/>
<feature type="repeat" description="ANK" evidence="1">
    <location>
        <begin position="180"/>
        <end position="208"/>
    </location>
</feature>
<evidence type="ECO:0000313" key="3">
    <source>
        <dbReference type="EMBL" id="WVZ91131.1"/>
    </source>
</evidence>
<dbReference type="SUPFAM" id="SSF48403">
    <property type="entry name" value="Ankyrin repeat"/>
    <property type="match status" value="1"/>
</dbReference>
<organism evidence="3 4">
    <name type="scientific">Paspalum notatum var. saurae</name>
    <dbReference type="NCBI Taxonomy" id="547442"/>
    <lineage>
        <taxon>Eukaryota</taxon>
        <taxon>Viridiplantae</taxon>
        <taxon>Streptophyta</taxon>
        <taxon>Embryophyta</taxon>
        <taxon>Tracheophyta</taxon>
        <taxon>Spermatophyta</taxon>
        <taxon>Magnoliopsida</taxon>
        <taxon>Liliopsida</taxon>
        <taxon>Poales</taxon>
        <taxon>Poaceae</taxon>
        <taxon>PACMAD clade</taxon>
        <taxon>Panicoideae</taxon>
        <taxon>Andropogonodae</taxon>
        <taxon>Paspaleae</taxon>
        <taxon>Paspalinae</taxon>
        <taxon>Paspalum</taxon>
    </lineage>
</organism>
<dbReference type="EMBL" id="CP144752">
    <property type="protein sequence ID" value="WVZ91131.1"/>
    <property type="molecule type" value="Genomic_DNA"/>
</dbReference>
<dbReference type="Gene3D" id="1.25.40.20">
    <property type="entry name" value="Ankyrin repeat-containing domain"/>
    <property type="match status" value="2"/>
</dbReference>
<dbReference type="InterPro" id="IPR002110">
    <property type="entry name" value="Ankyrin_rpt"/>
</dbReference>
<dbReference type="Pfam" id="PF00023">
    <property type="entry name" value="Ank"/>
    <property type="match status" value="1"/>
</dbReference>
<keyword evidence="2" id="KW-0732">Signal</keyword>
<dbReference type="SMART" id="SM00248">
    <property type="entry name" value="ANK"/>
    <property type="match status" value="5"/>
</dbReference>
<dbReference type="Proteomes" id="UP001341281">
    <property type="component" value="Chromosome 08"/>
</dbReference>
<dbReference type="PANTHER" id="PTHR46224">
    <property type="entry name" value="ANKYRIN REPEAT FAMILY PROTEIN"/>
    <property type="match status" value="1"/>
</dbReference>
<keyword evidence="4" id="KW-1185">Reference proteome</keyword>
<feature type="repeat" description="ANK" evidence="1">
    <location>
        <begin position="148"/>
        <end position="176"/>
    </location>
</feature>
<reference evidence="3 4" key="1">
    <citation type="submission" date="2024-02" db="EMBL/GenBank/DDBJ databases">
        <title>High-quality chromosome-scale genome assembly of Pensacola bahiagrass (Paspalum notatum Flugge var. saurae).</title>
        <authorList>
            <person name="Vega J.M."/>
            <person name="Podio M."/>
            <person name="Orjuela J."/>
            <person name="Siena L.A."/>
            <person name="Pessino S.C."/>
            <person name="Combes M.C."/>
            <person name="Mariac C."/>
            <person name="Albertini E."/>
            <person name="Pupilli F."/>
            <person name="Ortiz J.P.A."/>
            <person name="Leblanc O."/>
        </authorList>
    </citation>
    <scope>NUCLEOTIDE SEQUENCE [LARGE SCALE GENOMIC DNA]</scope>
    <source>
        <strain evidence="3">R1</strain>
        <tissue evidence="3">Leaf</tissue>
    </source>
</reference>
<gene>
    <name evidence="3" type="ORF">U9M48_037341</name>
</gene>
<sequence length="331" mass="35440">MLPFLLLVLMASKVNLRQVKDGKGLNALHLAAANGHLEVCRFLVEELGLDVNSASAGGGTPVHFAAAGGNVRVLGYLLDRGGDPAIQDSMGGSTPLHDAALRGVLPRFRGGLEHISFVRSFVWALELRGCEAAAVQGCWRLGVDLLSSRGTPLHMAACTAHDEVVKVLLEHGADPNKCFNNILPLMVACSAKSLKCMKLLVQAGADVNYICPSGPSILTAAADQGLTDIVKFLLDAGADPNIADKDGTFPIMKAAAKEHRELVEILFPLTRQIPTVPAWSIDGIIRTMKHLRFQPQEPVEKQLADAKSQAKEAFANGDFLYAAYLYELVNA</sequence>
<accession>A0AAQ3X966</accession>
<evidence type="ECO:0000256" key="1">
    <source>
        <dbReference type="PROSITE-ProRule" id="PRU00023"/>
    </source>
</evidence>
<dbReference type="PRINTS" id="PR01415">
    <property type="entry name" value="ANKYRIN"/>
</dbReference>